<keyword evidence="2" id="KW-1185">Reference proteome</keyword>
<gene>
    <name evidence="1" type="ORF">PK98_01875</name>
</gene>
<dbReference type="GO" id="GO:0005975">
    <property type="term" value="P:carbohydrate metabolic process"/>
    <property type="evidence" value="ECO:0007669"/>
    <property type="project" value="InterPro"/>
</dbReference>
<dbReference type="Gene3D" id="1.50.10.10">
    <property type="match status" value="1"/>
</dbReference>
<dbReference type="STRING" id="1572751.PK98_01875"/>
<name>A0A0B2C327_9SPHN</name>
<dbReference type="EMBL" id="JTDN01000001">
    <property type="protein sequence ID" value="KHL26652.1"/>
    <property type="molecule type" value="Genomic_DNA"/>
</dbReference>
<evidence type="ECO:0000313" key="2">
    <source>
        <dbReference type="Proteomes" id="UP000030988"/>
    </source>
</evidence>
<evidence type="ECO:0008006" key="3">
    <source>
        <dbReference type="Google" id="ProtNLM"/>
    </source>
</evidence>
<organism evidence="1 2">
    <name type="scientific">Croceibacterium mercuriale</name>
    <dbReference type="NCBI Taxonomy" id="1572751"/>
    <lineage>
        <taxon>Bacteria</taxon>
        <taxon>Pseudomonadati</taxon>
        <taxon>Pseudomonadota</taxon>
        <taxon>Alphaproteobacteria</taxon>
        <taxon>Sphingomonadales</taxon>
        <taxon>Erythrobacteraceae</taxon>
        <taxon>Croceibacterium</taxon>
    </lineage>
</organism>
<comment type="caution">
    <text evidence="1">The sequence shown here is derived from an EMBL/GenBank/DDBJ whole genome shotgun (WGS) entry which is preliminary data.</text>
</comment>
<sequence length="715" mass="78295">MPAAAQPIDRQALVARHDVRLDAVDPHAPVMLGNGDLGFTADITGLQTFPEAYAPQSPLLTMAQWAWHNHPNPAGWTLADGETDVPVPGRGRQPYAWFDDFTLLETRPALRWLRENPHRFSLARIALQLRHADGRPATLAELADTDQRLDLWRGVLVSRFRFDGQPVVVETRVAAGEDTVLVDVRSPLIASGRLAVTVGYPGVGRSINPDPSDWSNPQAHRTEVVGTMPGAVLLRRTIDDTVIHAAIRTMDGSVAQTGAHAFRIDGQGERLAAAIGFGRAPFLPAPNADAADAADEGWRDYWRSGGMIDFAGSTDARAAELERRVVLSQYLARVNQAGALPPQEEGLFSNSWNGKFHGEMVPWHAAHWASWGRPEHLRRMMGWYREHLPQALARARQHGLTGAWWPKMTGPEGRESPSPINPFIMWQQPHPIFLAELLRRADPSSVATHAELVEETARLLASWPHAAADGSRTLGPPIVPVQENHDPLTTRDPAFELEYYRWALQVAQDWRVRAGLPRDAEWDQVIAGLPAPEQADGLYLPVAGATDFWPATLGRCRGDATGEGCLNRDHPSFLMAYGYIPGAAIDPAAMRRTLAATEAGWDLRQLWGWDYPMVAMTAARLGDAAGAVDWLFADQANNRWGRTGMTPRNELHAGEPGGADGQEYRRIADTYFPSNGALLLAVGMMAAGWDGATGPAPGFPQEGWTVRSEGILPLP</sequence>
<dbReference type="SUPFAM" id="SSF48208">
    <property type="entry name" value="Six-hairpin glycosidases"/>
    <property type="match status" value="1"/>
</dbReference>
<dbReference type="Proteomes" id="UP000030988">
    <property type="component" value="Unassembled WGS sequence"/>
</dbReference>
<evidence type="ECO:0000313" key="1">
    <source>
        <dbReference type="EMBL" id="KHL26652.1"/>
    </source>
</evidence>
<dbReference type="InterPro" id="IPR012341">
    <property type="entry name" value="6hp_glycosidase-like_sf"/>
</dbReference>
<reference evidence="1 2" key="1">
    <citation type="submission" date="2014-11" db="EMBL/GenBank/DDBJ databases">
        <title>Draft genome sequence of Kirrobacter mercurialis.</title>
        <authorList>
            <person name="Coil D.A."/>
            <person name="Eisen J.A."/>
        </authorList>
    </citation>
    <scope>NUCLEOTIDE SEQUENCE [LARGE SCALE GENOMIC DNA]</scope>
    <source>
        <strain evidence="1 2">Coronado</strain>
    </source>
</reference>
<proteinExistence type="predicted"/>
<dbReference type="InterPro" id="IPR008928">
    <property type="entry name" value="6-hairpin_glycosidase_sf"/>
</dbReference>
<protein>
    <recommendedName>
        <fullName evidence="3">Glycoside hydrolase family 65</fullName>
    </recommendedName>
</protein>
<accession>A0A0B2C327</accession>
<dbReference type="AlphaFoldDB" id="A0A0B2C327"/>